<reference evidence="1" key="2">
    <citation type="journal article" date="2015" name="Fish Shellfish Immunol.">
        <title>Early steps in the European eel (Anguilla anguilla)-Vibrio vulnificus interaction in the gills: Role of the RtxA13 toxin.</title>
        <authorList>
            <person name="Callol A."/>
            <person name="Pajuelo D."/>
            <person name="Ebbesson L."/>
            <person name="Teles M."/>
            <person name="MacKenzie S."/>
            <person name="Amaro C."/>
        </authorList>
    </citation>
    <scope>NUCLEOTIDE SEQUENCE</scope>
</reference>
<proteinExistence type="predicted"/>
<evidence type="ECO:0000313" key="1">
    <source>
        <dbReference type="EMBL" id="JAH03188.1"/>
    </source>
</evidence>
<dbReference type="AlphaFoldDB" id="A0A0E9PH47"/>
<organism evidence="1">
    <name type="scientific">Anguilla anguilla</name>
    <name type="common">European freshwater eel</name>
    <name type="synonym">Muraena anguilla</name>
    <dbReference type="NCBI Taxonomy" id="7936"/>
    <lineage>
        <taxon>Eukaryota</taxon>
        <taxon>Metazoa</taxon>
        <taxon>Chordata</taxon>
        <taxon>Craniata</taxon>
        <taxon>Vertebrata</taxon>
        <taxon>Euteleostomi</taxon>
        <taxon>Actinopterygii</taxon>
        <taxon>Neopterygii</taxon>
        <taxon>Teleostei</taxon>
        <taxon>Anguilliformes</taxon>
        <taxon>Anguillidae</taxon>
        <taxon>Anguilla</taxon>
    </lineage>
</organism>
<accession>A0A0E9PH47</accession>
<sequence>MKYSVLEISIKKIFHKRIKYIYKIIWSSIHKFGSVVFFRGEY</sequence>
<dbReference type="EMBL" id="GBXM01105389">
    <property type="protein sequence ID" value="JAH03188.1"/>
    <property type="molecule type" value="Transcribed_RNA"/>
</dbReference>
<protein>
    <submittedName>
        <fullName evidence="1">Uncharacterized protein</fullName>
    </submittedName>
</protein>
<reference evidence="1" key="1">
    <citation type="submission" date="2014-11" db="EMBL/GenBank/DDBJ databases">
        <authorList>
            <person name="Amaro Gonzalez C."/>
        </authorList>
    </citation>
    <scope>NUCLEOTIDE SEQUENCE</scope>
</reference>
<name>A0A0E9PH47_ANGAN</name>